<feature type="domain" description="GH18" evidence="2">
    <location>
        <begin position="1"/>
        <end position="329"/>
    </location>
</feature>
<sequence length="372" mass="43320">MKKIFYTTAKLDKRAIDNLHTYINHIDILAPQCYFLQGDGLISGKPDSAIVDAASKHSVPIMPLIINKDFNQEDFHAFLQDSEKQKLAIEQMIRLCQDNNYYGMQFDFENILASDKDQYTNFYKKTAQAFHESKLAISIAVIPKLYDDYTNKSAYQQWGFNNWCGVYDIKALAEASDFISLMTYDQHTRNTPAGPIAGLPWVEQLLSVSLKFIEPEKLSLGIPFYSGYWTNDIIKNNPVLLRKGLNYDQVKELISSKDISITWNNKQKVHYGVFMENFCNNYLFIEDYYSLKEKLNLVHKLNLHGFSAWRLGFEDTRFYNLLKNNVVDHKQSIVFPAILMLVLFILLFILLHIRPLWKLVKVVQNYKCQRSN</sequence>
<gene>
    <name evidence="3" type="ordered locus">OTT_1842</name>
</gene>
<dbReference type="CAZy" id="GH18">
    <property type="family name" value="Glycoside Hydrolase Family 18"/>
</dbReference>
<organism evidence="3 4">
    <name type="scientific">Orientia tsutsugamushi (strain Ikeda)</name>
    <name type="common">Rickettsia tsutsugamushi</name>
    <dbReference type="NCBI Taxonomy" id="334380"/>
    <lineage>
        <taxon>Bacteria</taxon>
        <taxon>Pseudomonadati</taxon>
        <taxon>Pseudomonadota</taxon>
        <taxon>Alphaproteobacteria</taxon>
        <taxon>Rickettsiales</taxon>
        <taxon>Rickettsiaceae</taxon>
        <taxon>Rickettsieae</taxon>
        <taxon>Orientia</taxon>
    </lineage>
</organism>
<keyword evidence="1" id="KW-1133">Transmembrane helix</keyword>
<evidence type="ECO:0000259" key="2">
    <source>
        <dbReference type="PROSITE" id="PS51910"/>
    </source>
</evidence>
<dbReference type="GO" id="GO:0008061">
    <property type="term" value="F:chitin binding"/>
    <property type="evidence" value="ECO:0007669"/>
    <property type="project" value="InterPro"/>
</dbReference>
<dbReference type="AlphaFoldDB" id="B3CVA3"/>
<dbReference type="PROSITE" id="PS51910">
    <property type="entry name" value="GH18_2"/>
    <property type="match status" value="1"/>
</dbReference>
<proteinExistence type="predicted"/>
<dbReference type="Gene3D" id="3.10.50.10">
    <property type="match status" value="1"/>
</dbReference>
<dbReference type="KEGG" id="ott:OTT_1842"/>
<evidence type="ECO:0000313" key="4">
    <source>
        <dbReference type="Proteomes" id="UP000001033"/>
    </source>
</evidence>
<protein>
    <recommendedName>
        <fullName evidence="2">GH18 domain-containing protein</fullName>
    </recommendedName>
</protein>
<evidence type="ECO:0000313" key="3">
    <source>
        <dbReference type="EMBL" id="BAG41300.1"/>
    </source>
</evidence>
<dbReference type="Proteomes" id="UP000001033">
    <property type="component" value="Chromosome"/>
</dbReference>
<dbReference type="HOGENOM" id="CLU_037415_2_0_5"/>
<reference evidence="4" key="1">
    <citation type="journal article" date="2008" name="DNA Res.">
        <title>The whole-genome sequencing of the obligate intracellular bacterium Orientia tsutsugamushi revealed massive gene amplification during reductive genome evolution.</title>
        <authorList>
            <person name="Nakayama K."/>
            <person name="Yamashita A."/>
            <person name="Kurokawa K."/>
            <person name="Morimoto T."/>
            <person name="Ogawa M."/>
            <person name="Fukuhara M."/>
            <person name="Urakami H."/>
            <person name="Ohnishi M."/>
            <person name="Uchiyama I."/>
            <person name="Ogura Y."/>
            <person name="Ooka T."/>
            <person name="Oshima K."/>
            <person name="Tamura A."/>
            <person name="Hattori M."/>
            <person name="Hayashi T."/>
        </authorList>
    </citation>
    <scope>NUCLEOTIDE SEQUENCE [LARGE SCALE GENOMIC DNA]</scope>
    <source>
        <strain evidence="4">Ikeda</strain>
    </source>
</reference>
<dbReference type="OrthoDB" id="276604at2"/>
<dbReference type="Pfam" id="PF00704">
    <property type="entry name" value="Glyco_hydro_18"/>
    <property type="match status" value="1"/>
</dbReference>
<dbReference type="GO" id="GO:0005975">
    <property type="term" value="P:carbohydrate metabolic process"/>
    <property type="evidence" value="ECO:0007669"/>
    <property type="project" value="InterPro"/>
</dbReference>
<name>B3CVA3_ORITI</name>
<feature type="transmembrane region" description="Helical" evidence="1">
    <location>
        <begin position="333"/>
        <end position="351"/>
    </location>
</feature>
<dbReference type="InterPro" id="IPR011583">
    <property type="entry name" value="Chitinase_II/V-like_cat"/>
</dbReference>
<dbReference type="InterPro" id="IPR029070">
    <property type="entry name" value="Chitinase_insertion_sf"/>
</dbReference>
<dbReference type="SMART" id="SM00636">
    <property type="entry name" value="Glyco_18"/>
    <property type="match status" value="1"/>
</dbReference>
<keyword evidence="1" id="KW-0812">Transmembrane</keyword>
<dbReference type="InterPro" id="IPR017853">
    <property type="entry name" value="GH"/>
</dbReference>
<dbReference type="RefSeq" id="WP_012462252.1">
    <property type="nucleotide sequence ID" value="NC_010793.1"/>
</dbReference>
<dbReference type="SUPFAM" id="SSF51445">
    <property type="entry name" value="(Trans)glycosidases"/>
    <property type="match status" value="1"/>
</dbReference>
<accession>B3CVA3</accession>
<keyword evidence="1" id="KW-0472">Membrane</keyword>
<evidence type="ECO:0000256" key="1">
    <source>
        <dbReference type="SAM" id="Phobius"/>
    </source>
</evidence>
<dbReference type="EMBL" id="AP008981">
    <property type="protein sequence ID" value="BAG41300.1"/>
    <property type="molecule type" value="Genomic_DNA"/>
</dbReference>
<dbReference type="PANTHER" id="PTHR46066:SF2">
    <property type="entry name" value="CHITINASE DOMAIN-CONTAINING PROTEIN 1"/>
    <property type="match status" value="1"/>
</dbReference>
<dbReference type="Gene3D" id="3.20.20.80">
    <property type="entry name" value="Glycosidases"/>
    <property type="match status" value="1"/>
</dbReference>
<dbReference type="InterPro" id="IPR001223">
    <property type="entry name" value="Glyco_hydro18_cat"/>
</dbReference>
<dbReference type="PANTHER" id="PTHR46066">
    <property type="entry name" value="CHITINASE DOMAIN-CONTAINING PROTEIN 1 FAMILY MEMBER"/>
    <property type="match status" value="1"/>
</dbReference>